<feature type="region of interest" description="Disordered" evidence="1">
    <location>
        <begin position="506"/>
        <end position="577"/>
    </location>
</feature>
<dbReference type="RefSeq" id="WP_147481024.1">
    <property type="nucleotide sequence ID" value="NZ_RBUY01000195.1"/>
</dbReference>
<sequence>MSWLDGMLDDSEAASQDQRLERTSERLAPTFFEGGYDSLGKGLVRGAIEGGAAAESTYWNAILSGGPEQNIFDYTQSTTLSQESQQKIGDDLNTLREETASAVMDLRPDPAEVGIAGQIIGEAAAILPRAVIGAVTAGPAGAAIAAGAPAGYSRRAVSMAEGVDENTATLLGLSEGVVTGAGAILPAAQFVKPVLGDAAIAIGANVGLGMAHRGAAAALLDSNGYAAQAAQYRAMDGTAIATDAILGAAFFGIGRASMRRPTPDQIDAALTERNAQHADIDTAPGLPIDPRSAIAHQDALRAAIEQINRGEAVVLPDNIQSATFLRTPEDFSVVAPSRAEALMTAREELAPVLRNELQQDATAAIPNVKDVRTELANLSKSLDGLDESFRARAKEFQQQGQSRKQAESAARQSIADERTQLTDRQTALNESLDGNRSAEFARADLNAIDRGEAPARFEERVNARADEIIQGFQRKPLADGVAEARLTPRQINERSARDELDTLVREHEATLPREPVDTVASSDVPKPETPRPAVSPAGGKPDAPKVATPDKTGAEPVSEGGKSAAGAEPPELQMLRGAVARNPDAMVRTGFAEDGTPTSMRAADGLEEIEAEYRAGVQDAQAYNAAIGCLLRL</sequence>
<feature type="compositionally biased region" description="Polar residues" evidence="1">
    <location>
        <begin position="422"/>
        <end position="434"/>
    </location>
</feature>
<organism evidence="2 3">
    <name type="scientific">Pseudomonas caricapapayae</name>
    <dbReference type="NCBI Taxonomy" id="46678"/>
    <lineage>
        <taxon>Bacteria</taxon>
        <taxon>Pseudomonadati</taxon>
        <taxon>Pseudomonadota</taxon>
        <taxon>Gammaproteobacteria</taxon>
        <taxon>Pseudomonadales</taxon>
        <taxon>Pseudomonadaceae</taxon>
        <taxon>Pseudomonas</taxon>
    </lineage>
</organism>
<dbReference type="EMBL" id="RBUY01000195">
    <property type="protein sequence ID" value="RMV69977.1"/>
    <property type="molecule type" value="Genomic_DNA"/>
</dbReference>
<feature type="compositionally biased region" description="Basic and acidic residues" evidence="1">
    <location>
        <begin position="506"/>
        <end position="516"/>
    </location>
</feature>
<dbReference type="Proteomes" id="UP000269872">
    <property type="component" value="Unassembled WGS sequence"/>
</dbReference>
<comment type="caution">
    <text evidence="2">The sequence shown here is derived from an EMBL/GenBank/DDBJ whole genome shotgun (WGS) entry which is preliminary data.</text>
</comment>
<name>A0A3M6EP50_9PSED</name>
<evidence type="ECO:0000313" key="2">
    <source>
        <dbReference type="EMBL" id="RMV69977.1"/>
    </source>
</evidence>
<feature type="region of interest" description="Disordered" evidence="1">
    <location>
        <begin position="394"/>
        <end position="435"/>
    </location>
</feature>
<evidence type="ECO:0000313" key="3">
    <source>
        <dbReference type="Proteomes" id="UP000269872"/>
    </source>
</evidence>
<evidence type="ECO:0000256" key="1">
    <source>
        <dbReference type="SAM" id="MobiDB-lite"/>
    </source>
</evidence>
<accession>A0A3M6EP50</accession>
<proteinExistence type="predicted"/>
<feature type="region of interest" description="Disordered" evidence="1">
    <location>
        <begin position="1"/>
        <end position="25"/>
    </location>
</feature>
<gene>
    <name evidence="2" type="ORF">ALP05_02361</name>
</gene>
<protein>
    <submittedName>
        <fullName evidence="2">Putative phage protein</fullName>
    </submittedName>
</protein>
<reference evidence="2 3" key="1">
    <citation type="submission" date="2018-08" db="EMBL/GenBank/DDBJ databases">
        <title>Recombination of ecologically and evolutionarily significant loci maintains genetic cohesion in the Pseudomonas syringae species complex.</title>
        <authorList>
            <person name="Dillon M."/>
            <person name="Thakur S."/>
            <person name="Almeida R.N.D."/>
            <person name="Weir B.S."/>
            <person name="Guttman D.S."/>
        </authorList>
    </citation>
    <scope>NUCLEOTIDE SEQUENCE [LARGE SCALE GENOMIC DNA]</scope>
    <source>
        <strain evidence="2 3">ICMP 7496</strain>
    </source>
</reference>
<dbReference type="AlphaFoldDB" id="A0A3M6EP50"/>